<keyword evidence="13" id="KW-1185">Reference proteome</keyword>
<dbReference type="Gene3D" id="1.10.3380.10">
    <property type="entry name" value="Sec63 N-terminal domain-like domain"/>
    <property type="match status" value="1"/>
</dbReference>
<dbReference type="InterPro" id="IPR014756">
    <property type="entry name" value="Ig_E-set"/>
</dbReference>
<evidence type="ECO:0000256" key="3">
    <source>
        <dbReference type="ARBA" id="ARBA00022692"/>
    </source>
</evidence>
<dbReference type="CDD" id="cd06257">
    <property type="entry name" value="DnaJ"/>
    <property type="match status" value="1"/>
</dbReference>
<feature type="domain" description="J" evidence="11">
    <location>
        <begin position="120"/>
        <end position="185"/>
    </location>
</feature>
<gene>
    <name evidence="12" type="ORF">GAYE_SCF00G1848</name>
</gene>
<dbReference type="Pfam" id="PF00226">
    <property type="entry name" value="DnaJ"/>
    <property type="match status" value="1"/>
</dbReference>
<dbReference type="Proteomes" id="UP001300502">
    <property type="component" value="Unassembled WGS sequence"/>
</dbReference>
<dbReference type="InterPro" id="IPR035892">
    <property type="entry name" value="C2_domain_sf"/>
</dbReference>
<dbReference type="InterPro" id="IPR001623">
    <property type="entry name" value="DnaJ_domain"/>
</dbReference>
<dbReference type="SMART" id="SM00271">
    <property type="entry name" value="DnaJ"/>
    <property type="match status" value="1"/>
</dbReference>
<evidence type="ECO:0000256" key="2">
    <source>
        <dbReference type="ARBA" id="ARBA00022448"/>
    </source>
</evidence>
<comment type="subcellular location">
    <subcellularLocation>
        <location evidence="1">Endoplasmic reticulum membrane</location>
        <topology evidence="1">Multi-pass membrane protein</topology>
    </subcellularLocation>
</comment>
<dbReference type="Pfam" id="PF02889">
    <property type="entry name" value="Sec63"/>
    <property type="match status" value="1"/>
</dbReference>
<dbReference type="AlphaFoldDB" id="A0AAV9I949"/>
<organism evidence="12 13">
    <name type="scientific">Galdieria yellowstonensis</name>
    <dbReference type="NCBI Taxonomy" id="3028027"/>
    <lineage>
        <taxon>Eukaryota</taxon>
        <taxon>Rhodophyta</taxon>
        <taxon>Bangiophyceae</taxon>
        <taxon>Galdieriales</taxon>
        <taxon>Galdieriaceae</taxon>
        <taxon>Galdieria</taxon>
    </lineage>
</organism>
<comment type="caution">
    <text evidence="12">The sequence shown here is derived from an EMBL/GenBank/DDBJ whole genome shotgun (WGS) entry which is preliminary data.</text>
</comment>
<evidence type="ECO:0000313" key="12">
    <source>
        <dbReference type="EMBL" id="KAK4523950.1"/>
    </source>
</evidence>
<proteinExistence type="predicted"/>
<name>A0AAV9I949_9RHOD</name>
<dbReference type="Gene3D" id="2.60.40.150">
    <property type="entry name" value="C2 domain"/>
    <property type="match status" value="1"/>
</dbReference>
<dbReference type="GO" id="GO:0003723">
    <property type="term" value="F:RNA binding"/>
    <property type="evidence" value="ECO:0007669"/>
    <property type="project" value="TreeGrafter"/>
</dbReference>
<evidence type="ECO:0000256" key="5">
    <source>
        <dbReference type="ARBA" id="ARBA00022927"/>
    </source>
</evidence>
<feature type="transmembrane region" description="Helical" evidence="10">
    <location>
        <begin position="17"/>
        <end position="39"/>
    </location>
</feature>
<feature type="transmembrane region" description="Helical" evidence="10">
    <location>
        <begin position="211"/>
        <end position="230"/>
    </location>
</feature>
<evidence type="ECO:0000313" key="13">
    <source>
        <dbReference type="Proteomes" id="UP001300502"/>
    </source>
</evidence>
<keyword evidence="2" id="KW-0813">Transport</keyword>
<dbReference type="SMART" id="SM00973">
    <property type="entry name" value="Sec63"/>
    <property type="match status" value="1"/>
</dbReference>
<feature type="compositionally biased region" description="Acidic residues" evidence="9">
    <location>
        <begin position="601"/>
        <end position="614"/>
    </location>
</feature>
<reference evidence="12 13" key="1">
    <citation type="submission" date="2022-07" db="EMBL/GenBank/DDBJ databases">
        <title>Genome-wide signatures of adaptation to extreme environments.</title>
        <authorList>
            <person name="Cho C.H."/>
            <person name="Yoon H.S."/>
        </authorList>
    </citation>
    <scope>NUCLEOTIDE SEQUENCE [LARGE SCALE GENOMIC DNA]</scope>
    <source>
        <strain evidence="12 13">108.79 E11</strain>
    </source>
</reference>
<dbReference type="GO" id="GO:0008320">
    <property type="term" value="F:protein transmembrane transporter activity"/>
    <property type="evidence" value="ECO:0007669"/>
    <property type="project" value="TreeGrafter"/>
</dbReference>
<keyword evidence="8" id="KW-0143">Chaperone</keyword>
<evidence type="ECO:0000256" key="7">
    <source>
        <dbReference type="ARBA" id="ARBA00023136"/>
    </source>
</evidence>
<sequence length="627" mass="72556">MDQTFFRHEKFSFNDSAFLLFMGSFLSVFLFLFLIYKLWTILMAPLSKGNNDTSSLAPLDTATCNCTVCHSKPVGVRQKSTRSKWWNYFVVAVLLLVCFLLGYLVWSIPKERLFTETVWNPFEILGVTEQADEKEIARAFRKLSLRYHPDKNPGDPQAVSKFIDIQRAYETLTDPKSRENFIQFGNPDGFQGVTYGIGLPKVLKKYDKPFLVFYLILLVVITPLSVGIWWKRKSQVLENGIKKNSVILFRQMLIRTGTFRDLVATYASAFEFEHVVAKKLFPVVMQLMNELKGHSHWDLRKMKLSSLPHMVFNQVILQAYISRIPIPKELTPALEEMISRLDLVISAMIDTNATILRKEVAHHWPIGLGGGFASRILSILQVSQSLCQQLHPKESELLQVPLFTNQQVQQCRLKEFKVQKVQDLCRLPWSKLEHLLRNWSFSEIAQVKAYLDRFPILYNVQVTEPFIEDEEDSRVFEGDVLTINVSFQVGRYQDSTSDEREWMMGVAPCLFHCPLRKKTFWWVLLIDSDRDLPLSIRKLEFLDRDATGTYLCTFHFPSPRAGKYQLAVRIICDSVFGCECERRISLKVRRRNVVDIVSQKEEEDTEEESEDSSLEDSASSSSEEEEE</sequence>
<dbReference type="GO" id="GO:0006620">
    <property type="term" value="P:post-translational protein targeting to endoplasmic reticulum membrane"/>
    <property type="evidence" value="ECO:0007669"/>
    <property type="project" value="TreeGrafter"/>
</dbReference>
<evidence type="ECO:0000259" key="11">
    <source>
        <dbReference type="PROSITE" id="PS50076"/>
    </source>
</evidence>
<keyword evidence="4" id="KW-0256">Endoplasmic reticulum</keyword>
<dbReference type="Gene3D" id="1.10.287.110">
    <property type="entry name" value="DnaJ domain"/>
    <property type="match status" value="1"/>
</dbReference>
<dbReference type="InterPro" id="IPR004179">
    <property type="entry name" value="Sec63-dom"/>
</dbReference>
<dbReference type="EMBL" id="JANCYU010000020">
    <property type="protein sequence ID" value="KAK4523950.1"/>
    <property type="molecule type" value="Genomic_DNA"/>
</dbReference>
<keyword evidence="5" id="KW-0653">Protein transport</keyword>
<dbReference type="Gene3D" id="1.10.150.20">
    <property type="entry name" value="5' to 3' exonuclease, C-terminal subdomain"/>
    <property type="match status" value="1"/>
</dbReference>
<protein>
    <recommendedName>
        <fullName evidence="11">J domain-containing protein</fullName>
    </recommendedName>
</protein>
<evidence type="ECO:0000256" key="9">
    <source>
        <dbReference type="SAM" id="MobiDB-lite"/>
    </source>
</evidence>
<keyword evidence="7 10" id="KW-0472">Membrane</keyword>
<keyword evidence="3 10" id="KW-0812">Transmembrane</keyword>
<accession>A0AAV9I949</accession>
<evidence type="ECO:0000256" key="1">
    <source>
        <dbReference type="ARBA" id="ARBA00004477"/>
    </source>
</evidence>
<dbReference type="PROSITE" id="PS00636">
    <property type="entry name" value="DNAJ_1"/>
    <property type="match status" value="1"/>
</dbReference>
<evidence type="ECO:0000256" key="4">
    <source>
        <dbReference type="ARBA" id="ARBA00022824"/>
    </source>
</evidence>
<dbReference type="InterPro" id="IPR018253">
    <property type="entry name" value="DnaJ_domain_CS"/>
</dbReference>
<dbReference type="SUPFAM" id="SSF158702">
    <property type="entry name" value="Sec63 N-terminal domain-like"/>
    <property type="match status" value="1"/>
</dbReference>
<dbReference type="PANTHER" id="PTHR24075">
    <property type="entry name" value="SEC63 DOMAIN-CONTAINING"/>
    <property type="match status" value="1"/>
</dbReference>
<dbReference type="InterPro" id="IPR036869">
    <property type="entry name" value="J_dom_sf"/>
</dbReference>
<feature type="region of interest" description="Disordered" evidence="9">
    <location>
        <begin position="597"/>
        <end position="627"/>
    </location>
</feature>
<dbReference type="PANTHER" id="PTHR24075:SF0">
    <property type="entry name" value="TRANSLOCATION PROTEIN SEC63 HOMOLOG"/>
    <property type="match status" value="1"/>
</dbReference>
<dbReference type="PRINTS" id="PR00625">
    <property type="entry name" value="JDOMAIN"/>
</dbReference>
<evidence type="ECO:0000256" key="10">
    <source>
        <dbReference type="SAM" id="Phobius"/>
    </source>
</evidence>
<feature type="transmembrane region" description="Helical" evidence="10">
    <location>
        <begin position="85"/>
        <end position="106"/>
    </location>
</feature>
<evidence type="ECO:0000256" key="6">
    <source>
        <dbReference type="ARBA" id="ARBA00022989"/>
    </source>
</evidence>
<keyword evidence="6 10" id="KW-1133">Transmembrane helix</keyword>
<dbReference type="PROSITE" id="PS50076">
    <property type="entry name" value="DNAJ_2"/>
    <property type="match status" value="1"/>
</dbReference>
<evidence type="ECO:0000256" key="8">
    <source>
        <dbReference type="ARBA" id="ARBA00023186"/>
    </source>
</evidence>
<dbReference type="GO" id="GO:0006614">
    <property type="term" value="P:SRP-dependent cotranslational protein targeting to membrane"/>
    <property type="evidence" value="ECO:0007669"/>
    <property type="project" value="TreeGrafter"/>
</dbReference>
<dbReference type="SUPFAM" id="SSF46565">
    <property type="entry name" value="Chaperone J-domain"/>
    <property type="match status" value="1"/>
</dbReference>
<dbReference type="GO" id="GO:0031207">
    <property type="term" value="C:Sec62/Sec63 complex"/>
    <property type="evidence" value="ECO:0007669"/>
    <property type="project" value="TreeGrafter"/>
</dbReference>
<dbReference type="SUPFAM" id="SSF81296">
    <property type="entry name" value="E set domains"/>
    <property type="match status" value="1"/>
</dbReference>